<name>A0A2P2IPQ6_RHIMU</name>
<dbReference type="EMBL" id="GGEC01002716">
    <property type="protein sequence ID" value="MBW83199.1"/>
    <property type="molecule type" value="Transcribed_RNA"/>
</dbReference>
<accession>A0A2P2IPQ6</accession>
<sequence length="99" mass="10907">MDARRVANIVIAVLAMFPWIASAGDIVHHDDVAPKKPGCDNNFVLVKVPTWVDDVEDTEYVGVGARFGLTLESKEKHANRARLALADPPDYCTMSKKKV</sequence>
<organism evidence="2">
    <name type="scientific">Rhizophora mucronata</name>
    <name type="common">Asiatic mangrove</name>
    <dbReference type="NCBI Taxonomy" id="61149"/>
    <lineage>
        <taxon>Eukaryota</taxon>
        <taxon>Viridiplantae</taxon>
        <taxon>Streptophyta</taxon>
        <taxon>Embryophyta</taxon>
        <taxon>Tracheophyta</taxon>
        <taxon>Spermatophyta</taxon>
        <taxon>Magnoliopsida</taxon>
        <taxon>eudicotyledons</taxon>
        <taxon>Gunneridae</taxon>
        <taxon>Pentapetalae</taxon>
        <taxon>rosids</taxon>
        <taxon>fabids</taxon>
        <taxon>Malpighiales</taxon>
        <taxon>Rhizophoraceae</taxon>
        <taxon>Rhizophora</taxon>
    </lineage>
</organism>
<feature type="chain" id="PRO_5015177594" evidence="1">
    <location>
        <begin position="24"/>
        <end position="99"/>
    </location>
</feature>
<evidence type="ECO:0000256" key="1">
    <source>
        <dbReference type="SAM" id="SignalP"/>
    </source>
</evidence>
<reference evidence="2" key="1">
    <citation type="submission" date="2018-02" db="EMBL/GenBank/DDBJ databases">
        <title>Rhizophora mucronata_Transcriptome.</title>
        <authorList>
            <person name="Meera S.P."/>
            <person name="Sreeshan A."/>
            <person name="Augustine A."/>
        </authorList>
    </citation>
    <scope>NUCLEOTIDE SEQUENCE</scope>
    <source>
        <tissue evidence="2">Leaf</tissue>
    </source>
</reference>
<evidence type="ECO:0000313" key="2">
    <source>
        <dbReference type="EMBL" id="MBW83199.1"/>
    </source>
</evidence>
<protein>
    <submittedName>
        <fullName evidence="2">Uncharacterized protein MANES_01G256100</fullName>
    </submittedName>
</protein>
<proteinExistence type="predicted"/>
<keyword evidence="1" id="KW-0732">Signal</keyword>
<feature type="signal peptide" evidence="1">
    <location>
        <begin position="1"/>
        <end position="23"/>
    </location>
</feature>
<dbReference type="AlphaFoldDB" id="A0A2P2IPQ6"/>